<dbReference type="InterPro" id="IPR029063">
    <property type="entry name" value="SAM-dependent_MTases_sf"/>
</dbReference>
<keyword evidence="7" id="KW-1185">Reference proteome</keyword>
<feature type="region of interest" description="Disordered" evidence="4">
    <location>
        <begin position="1"/>
        <end position="27"/>
    </location>
</feature>
<keyword evidence="1 6" id="KW-0489">Methyltransferase</keyword>
<keyword evidence="3" id="KW-0949">S-adenosyl-L-methionine</keyword>
<dbReference type="PANTHER" id="PTHR43464:SF19">
    <property type="entry name" value="UBIQUINONE BIOSYNTHESIS O-METHYLTRANSFERASE, MITOCHONDRIAL"/>
    <property type="match status" value="1"/>
</dbReference>
<organism evidence="6 7">
    <name type="scientific">Azospirillum humicireducens</name>
    <dbReference type="NCBI Taxonomy" id="1226968"/>
    <lineage>
        <taxon>Bacteria</taxon>
        <taxon>Pseudomonadati</taxon>
        <taxon>Pseudomonadota</taxon>
        <taxon>Alphaproteobacteria</taxon>
        <taxon>Rhodospirillales</taxon>
        <taxon>Azospirillaceae</taxon>
        <taxon>Azospirillum</taxon>
    </lineage>
</organism>
<dbReference type="GO" id="GO:0032259">
    <property type="term" value="P:methylation"/>
    <property type="evidence" value="ECO:0007669"/>
    <property type="project" value="UniProtKB-KW"/>
</dbReference>
<protein>
    <submittedName>
        <fullName evidence="6">Methyltransferase</fullName>
    </submittedName>
</protein>
<dbReference type="PANTHER" id="PTHR43464">
    <property type="entry name" value="METHYLTRANSFERASE"/>
    <property type="match status" value="1"/>
</dbReference>
<dbReference type="EMBL" id="CP028905">
    <property type="protein sequence ID" value="AWB08003.1"/>
    <property type="molecule type" value="Genomic_DNA"/>
</dbReference>
<dbReference type="Pfam" id="PF08242">
    <property type="entry name" value="Methyltransf_12"/>
    <property type="match status" value="1"/>
</dbReference>
<name>A0A2R4VU89_9PROT</name>
<dbReference type="InterPro" id="IPR013217">
    <property type="entry name" value="Methyltransf_12"/>
</dbReference>
<accession>A0A2R4VU89</accession>
<sequence>MSDDAFKSATHTPLPTPMAAAAADHPGGVDYDDSWERRWNDMRKYGPTGRHLRRIVTEMVRPLEYDSLLDVGCGQGSLLATLMPLKPQASYSGLDFSAKAIDVARRRAPNAEFGLLDVAAGHIDRRFDLVVCTDVVEHIEDDVAALRNLAAMTGRYLLVSTLQGRMRDFERTVGHHRNYAHGELQAKIRSVGLEIERVVEWGFPFFSPLYRNVLGAASGQGTEGDYGPGRRFLAEALYHIFRLNSWSHGDYIYVLARRPGS</sequence>
<proteinExistence type="predicted"/>
<gene>
    <name evidence="6" type="ORF">A6A40_23420</name>
</gene>
<dbReference type="Proteomes" id="UP000077405">
    <property type="component" value="Plasmid pYZ4"/>
</dbReference>
<evidence type="ECO:0000313" key="6">
    <source>
        <dbReference type="EMBL" id="AWB08003.1"/>
    </source>
</evidence>
<keyword evidence="2 6" id="KW-0808">Transferase</keyword>
<reference evidence="6 7" key="1">
    <citation type="submission" date="2018-04" db="EMBL/GenBank/DDBJ databases">
        <title>Complete genome sequence of the nitrogen-fixing bacterium Azospirillum humicireducens type strain SgZ-5.</title>
        <authorList>
            <person name="Yu Z."/>
        </authorList>
    </citation>
    <scope>NUCLEOTIDE SEQUENCE [LARGE SCALE GENOMIC DNA]</scope>
    <source>
        <strain evidence="6 7">SgZ-5</strain>
        <plasmid evidence="6 7">pYZ4</plasmid>
    </source>
</reference>
<geneLocation type="plasmid" evidence="6 7">
    <name>pYZ4</name>
</geneLocation>
<evidence type="ECO:0000256" key="3">
    <source>
        <dbReference type="ARBA" id="ARBA00022691"/>
    </source>
</evidence>
<dbReference type="KEGG" id="ahu:A6A40_23420"/>
<dbReference type="OrthoDB" id="9795634at2"/>
<evidence type="ECO:0000256" key="4">
    <source>
        <dbReference type="SAM" id="MobiDB-lite"/>
    </source>
</evidence>
<evidence type="ECO:0000256" key="1">
    <source>
        <dbReference type="ARBA" id="ARBA00022603"/>
    </source>
</evidence>
<dbReference type="AlphaFoldDB" id="A0A2R4VU89"/>
<feature type="compositionally biased region" description="Low complexity" evidence="4">
    <location>
        <begin position="9"/>
        <end position="23"/>
    </location>
</feature>
<dbReference type="SUPFAM" id="SSF53335">
    <property type="entry name" value="S-adenosyl-L-methionine-dependent methyltransferases"/>
    <property type="match status" value="1"/>
</dbReference>
<keyword evidence="6" id="KW-0614">Plasmid</keyword>
<evidence type="ECO:0000259" key="5">
    <source>
        <dbReference type="Pfam" id="PF08242"/>
    </source>
</evidence>
<dbReference type="RefSeq" id="WP_108548278.1">
    <property type="nucleotide sequence ID" value="NZ_CP028905.1"/>
</dbReference>
<dbReference type="Gene3D" id="3.40.50.150">
    <property type="entry name" value="Vaccinia Virus protein VP39"/>
    <property type="match status" value="1"/>
</dbReference>
<dbReference type="GO" id="GO:0008168">
    <property type="term" value="F:methyltransferase activity"/>
    <property type="evidence" value="ECO:0007669"/>
    <property type="project" value="UniProtKB-KW"/>
</dbReference>
<feature type="domain" description="Methyltransferase type 12" evidence="5">
    <location>
        <begin position="69"/>
        <end position="152"/>
    </location>
</feature>
<dbReference type="CDD" id="cd02440">
    <property type="entry name" value="AdoMet_MTases"/>
    <property type="match status" value="1"/>
</dbReference>
<evidence type="ECO:0000256" key="2">
    <source>
        <dbReference type="ARBA" id="ARBA00022679"/>
    </source>
</evidence>
<evidence type="ECO:0000313" key="7">
    <source>
        <dbReference type="Proteomes" id="UP000077405"/>
    </source>
</evidence>